<evidence type="ECO:0000256" key="1">
    <source>
        <dbReference type="ARBA" id="ARBA00009437"/>
    </source>
</evidence>
<dbReference type="PANTHER" id="PTHR30346">
    <property type="entry name" value="TRANSCRIPTIONAL DUAL REGULATOR HCAR-RELATED"/>
    <property type="match status" value="1"/>
</dbReference>
<organism evidence="6 7">
    <name type="scientific">Pseudonocardia broussonetiae</name>
    <dbReference type="NCBI Taxonomy" id="2736640"/>
    <lineage>
        <taxon>Bacteria</taxon>
        <taxon>Bacillati</taxon>
        <taxon>Actinomycetota</taxon>
        <taxon>Actinomycetes</taxon>
        <taxon>Pseudonocardiales</taxon>
        <taxon>Pseudonocardiaceae</taxon>
        <taxon>Pseudonocardia</taxon>
    </lineage>
</organism>
<dbReference type="KEGG" id="pbro:HOP40_26555"/>
<dbReference type="Pfam" id="PF00126">
    <property type="entry name" value="HTH_1"/>
    <property type="match status" value="1"/>
</dbReference>
<dbReference type="SUPFAM" id="SSF53850">
    <property type="entry name" value="Periplasmic binding protein-like II"/>
    <property type="match status" value="1"/>
</dbReference>
<dbReference type="GO" id="GO:0003700">
    <property type="term" value="F:DNA-binding transcription factor activity"/>
    <property type="evidence" value="ECO:0007669"/>
    <property type="project" value="InterPro"/>
</dbReference>
<sequence>MDLPSLRYAVTLAEELHFGRAAQRNYTSAQAFGQHIAALERELGSRLFDRTTRRVALTASGEALVGRARQVLEAVDDLVATARREPPAGDHLVVGVFGFGLGDLGVGVVETFREARPDVVIELRDLTFVDIYDTVRSGEVDVAMLMQTGPVDGVRFHRMAEVPRVCVVPVRSEWADAERLTEADLSAARRVPLAVSRQLADWCRVESDPRNRTALRTPAAVPAAVAATGAVSVHAGPAREYYPHPGVRYVPCEGEACTLSVATRSSRRNPLADDFTAVAEAVATSLERVREVPGL</sequence>
<name>A0A6M6JP22_9PSEU</name>
<dbReference type="InterPro" id="IPR005119">
    <property type="entry name" value="LysR_subst-bd"/>
</dbReference>
<evidence type="ECO:0000256" key="4">
    <source>
        <dbReference type="ARBA" id="ARBA00023163"/>
    </source>
</evidence>
<protein>
    <submittedName>
        <fullName evidence="6">LysR family transcriptional regulator</fullName>
    </submittedName>
</protein>
<dbReference type="Gene3D" id="3.40.190.10">
    <property type="entry name" value="Periplasmic binding protein-like II"/>
    <property type="match status" value="2"/>
</dbReference>
<keyword evidence="2" id="KW-0805">Transcription regulation</keyword>
<evidence type="ECO:0000259" key="5">
    <source>
        <dbReference type="PROSITE" id="PS50931"/>
    </source>
</evidence>
<dbReference type="EMBL" id="CP053564">
    <property type="protein sequence ID" value="QJY48900.1"/>
    <property type="molecule type" value="Genomic_DNA"/>
</dbReference>
<evidence type="ECO:0000256" key="2">
    <source>
        <dbReference type="ARBA" id="ARBA00023015"/>
    </source>
</evidence>
<dbReference type="FunFam" id="1.10.10.10:FF:000001">
    <property type="entry name" value="LysR family transcriptional regulator"/>
    <property type="match status" value="1"/>
</dbReference>
<proteinExistence type="inferred from homology"/>
<dbReference type="GO" id="GO:0003677">
    <property type="term" value="F:DNA binding"/>
    <property type="evidence" value="ECO:0007669"/>
    <property type="project" value="UniProtKB-KW"/>
</dbReference>
<evidence type="ECO:0000256" key="3">
    <source>
        <dbReference type="ARBA" id="ARBA00023125"/>
    </source>
</evidence>
<keyword evidence="4" id="KW-0804">Transcription</keyword>
<evidence type="ECO:0000313" key="6">
    <source>
        <dbReference type="EMBL" id="QJY48900.1"/>
    </source>
</evidence>
<evidence type="ECO:0000313" key="7">
    <source>
        <dbReference type="Proteomes" id="UP000505377"/>
    </source>
</evidence>
<dbReference type="Gene3D" id="1.10.10.10">
    <property type="entry name" value="Winged helix-like DNA-binding domain superfamily/Winged helix DNA-binding domain"/>
    <property type="match status" value="1"/>
</dbReference>
<dbReference type="AlphaFoldDB" id="A0A6M6JP22"/>
<dbReference type="RefSeq" id="WP_172163419.1">
    <property type="nucleotide sequence ID" value="NZ_CP053564.1"/>
</dbReference>
<dbReference type="InterPro" id="IPR036390">
    <property type="entry name" value="WH_DNA-bd_sf"/>
</dbReference>
<gene>
    <name evidence="6" type="ORF">HOP40_26555</name>
</gene>
<dbReference type="PANTHER" id="PTHR30346:SF0">
    <property type="entry name" value="HCA OPERON TRANSCRIPTIONAL ACTIVATOR HCAR"/>
    <property type="match status" value="1"/>
</dbReference>
<dbReference type="InterPro" id="IPR000847">
    <property type="entry name" value="LysR_HTH_N"/>
</dbReference>
<dbReference type="Proteomes" id="UP000505377">
    <property type="component" value="Chromosome"/>
</dbReference>
<dbReference type="PROSITE" id="PS50931">
    <property type="entry name" value="HTH_LYSR"/>
    <property type="match status" value="1"/>
</dbReference>
<dbReference type="GO" id="GO:0032993">
    <property type="term" value="C:protein-DNA complex"/>
    <property type="evidence" value="ECO:0007669"/>
    <property type="project" value="TreeGrafter"/>
</dbReference>
<keyword evidence="7" id="KW-1185">Reference proteome</keyword>
<dbReference type="SUPFAM" id="SSF46785">
    <property type="entry name" value="Winged helix' DNA-binding domain"/>
    <property type="match status" value="1"/>
</dbReference>
<comment type="similarity">
    <text evidence="1">Belongs to the LysR transcriptional regulatory family.</text>
</comment>
<dbReference type="InterPro" id="IPR036388">
    <property type="entry name" value="WH-like_DNA-bd_sf"/>
</dbReference>
<dbReference type="Pfam" id="PF03466">
    <property type="entry name" value="LysR_substrate"/>
    <property type="match status" value="1"/>
</dbReference>
<reference evidence="6 7" key="1">
    <citation type="submission" date="2020-05" db="EMBL/GenBank/DDBJ databases">
        <authorList>
            <person name="Mo P."/>
        </authorList>
    </citation>
    <scope>NUCLEOTIDE SEQUENCE [LARGE SCALE GENOMIC DNA]</scope>
    <source>
        <strain evidence="6 7">Gen01</strain>
    </source>
</reference>
<keyword evidence="3" id="KW-0238">DNA-binding</keyword>
<accession>A0A6M6JP22</accession>
<feature type="domain" description="HTH lysR-type" evidence="5">
    <location>
        <begin position="1"/>
        <end position="58"/>
    </location>
</feature>